<dbReference type="HOGENOM" id="CLU_787483_0_0_1"/>
<gene>
    <name evidence="1" type="ORF">H312_03464</name>
</gene>
<protein>
    <submittedName>
        <fullName evidence="1">Uncharacterized protein</fullName>
    </submittedName>
</protein>
<keyword evidence="2" id="KW-1185">Reference proteome</keyword>
<accession>A0A059EW69</accession>
<dbReference type="VEuPathDB" id="MicrosporidiaDB:H312_03464"/>
<dbReference type="Proteomes" id="UP000030655">
    <property type="component" value="Unassembled WGS sequence"/>
</dbReference>
<name>A0A059EW69_9MICR</name>
<dbReference type="AlphaFoldDB" id="A0A059EW69"/>
<dbReference type="OrthoDB" id="2196978at2759"/>
<sequence length="352" mass="42418">MIIFFLIRSYFSTYLNSSIVSQGNNDSEMWKFNNIDSKQENLDNYPSVKHELSQRNPRNCSFIKFSSCHKHQEWEHIECSKDKYTSFLLDSDKKCTNKVDFVDISLFEARLGYRIQEFHKNKCLYAFYNTSEFERSYLLEFINETIPYFNDIIKSEEFTDNLLILVHDRQFRKYRKNLSANPSRSLEHFHFFKNAFNNSINCAKIICSLKFTCLRDFIYYFSSVLFFTKNFRLFYMSSNEVSQCPDFNGFVGINLFQLGFTNIKFNTIDLIATKKILSDNIFSLKEYNFKDFVDFVFSCFICDVNLKKKKTYDFVLIFRLVYLETYIYFENYYKNHNIIQKIQRSHWGKNFE</sequence>
<organism evidence="1 2">
    <name type="scientific">Anncaliia algerae PRA339</name>
    <dbReference type="NCBI Taxonomy" id="1288291"/>
    <lineage>
        <taxon>Eukaryota</taxon>
        <taxon>Fungi</taxon>
        <taxon>Fungi incertae sedis</taxon>
        <taxon>Microsporidia</taxon>
        <taxon>Tubulinosematoidea</taxon>
        <taxon>Tubulinosematidae</taxon>
        <taxon>Anncaliia</taxon>
    </lineage>
</organism>
<reference evidence="2" key="1">
    <citation type="submission" date="2013-02" db="EMBL/GenBank/DDBJ databases">
        <authorList>
            <consortium name="The Broad Institute Genome Sequencing Platform"/>
            <person name="Cuomo C."/>
            <person name="Becnel J."/>
            <person name="Sanscrainte N."/>
            <person name="Walker B."/>
            <person name="Young S.K."/>
            <person name="Zeng Q."/>
            <person name="Gargeya S."/>
            <person name="Fitzgerald M."/>
            <person name="Haas B."/>
            <person name="Abouelleil A."/>
            <person name="Alvarado L."/>
            <person name="Arachchi H.M."/>
            <person name="Berlin A.M."/>
            <person name="Chapman S.B."/>
            <person name="Dewar J."/>
            <person name="Goldberg J."/>
            <person name="Griggs A."/>
            <person name="Gujja S."/>
            <person name="Hansen M."/>
            <person name="Howarth C."/>
            <person name="Imamovic A."/>
            <person name="Larimer J."/>
            <person name="McCowan C."/>
            <person name="Murphy C."/>
            <person name="Neiman D."/>
            <person name="Pearson M."/>
            <person name="Priest M."/>
            <person name="Roberts A."/>
            <person name="Saif S."/>
            <person name="Shea T."/>
            <person name="Sisk P."/>
            <person name="Sykes S."/>
            <person name="Wortman J."/>
            <person name="Nusbaum C."/>
            <person name="Birren B."/>
        </authorList>
    </citation>
    <scope>NUCLEOTIDE SEQUENCE [LARGE SCALE GENOMIC DNA]</scope>
    <source>
        <strain evidence="2">PRA339</strain>
    </source>
</reference>
<proteinExistence type="predicted"/>
<evidence type="ECO:0000313" key="1">
    <source>
        <dbReference type="EMBL" id="KCZ79150.1"/>
    </source>
</evidence>
<reference evidence="1 2" key="2">
    <citation type="submission" date="2014-03" db="EMBL/GenBank/DDBJ databases">
        <title>The Genome Sequence of Anncaliia algerae insect isolate PRA339.</title>
        <authorList>
            <consortium name="The Broad Institute Genome Sequencing Platform"/>
            <consortium name="The Broad Institute Genome Sequencing Center for Infectious Disease"/>
            <person name="Cuomo C."/>
            <person name="Becnel J."/>
            <person name="Sanscrainte N."/>
            <person name="Walker B."/>
            <person name="Young S.K."/>
            <person name="Zeng Q."/>
            <person name="Gargeya S."/>
            <person name="Fitzgerald M."/>
            <person name="Haas B."/>
            <person name="Abouelleil A."/>
            <person name="Alvarado L."/>
            <person name="Arachchi H.M."/>
            <person name="Berlin A.M."/>
            <person name="Chapman S.B."/>
            <person name="Dewar J."/>
            <person name="Goldberg J."/>
            <person name="Griggs A."/>
            <person name="Gujja S."/>
            <person name="Hansen M."/>
            <person name="Howarth C."/>
            <person name="Imamovic A."/>
            <person name="Larimer J."/>
            <person name="McCowan C."/>
            <person name="Murphy C."/>
            <person name="Neiman D."/>
            <person name="Pearson M."/>
            <person name="Priest M."/>
            <person name="Roberts A."/>
            <person name="Saif S."/>
            <person name="Shea T."/>
            <person name="Sisk P."/>
            <person name="Sykes S."/>
            <person name="Wortman J."/>
            <person name="Nusbaum C."/>
            <person name="Birren B."/>
        </authorList>
    </citation>
    <scope>NUCLEOTIDE SEQUENCE [LARGE SCALE GENOMIC DNA]</scope>
    <source>
        <strain evidence="1 2">PRA339</strain>
    </source>
</reference>
<dbReference type="EMBL" id="KK365345">
    <property type="protein sequence ID" value="KCZ79150.1"/>
    <property type="molecule type" value="Genomic_DNA"/>
</dbReference>
<evidence type="ECO:0000313" key="2">
    <source>
        <dbReference type="Proteomes" id="UP000030655"/>
    </source>
</evidence>